<dbReference type="Gene3D" id="3.50.50.60">
    <property type="entry name" value="FAD/NAD(P)-binding domain"/>
    <property type="match status" value="1"/>
</dbReference>
<feature type="domain" description="Amine oxidase" evidence="1">
    <location>
        <begin position="17"/>
        <end position="288"/>
    </location>
</feature>
<dbReference type="PANTHER" id="PTHR42923">
    <property type="entry name" value="PROTOPORPHYRINOGEN OXIDASE"/>
    <property type="match status" value="1"/>
</dbReference>
<dbReference type="InterPro" id="IPR002937">
    <property type="entry name" value="Amino_oxidase"/>
</dbReference>
<dbReference type="SUPFAM" id="SSF54373">
    <property type="entry name" value="FAD-linked reductases, C-terminal domain"/>
    <property type="match status" value="1"/>
</dbReference>
<comment type="caution">
    <text evidence="2">The sequence shown here is derived from an EMBL/GenBank/DDBJ whole genome shotgun (WGS) entry which is preliminary data.</text>
</comment>
<sequence length="474" mass="46983">MSAPGQVWDAVVVGGGVAGLTAAHGLRARGLRVLVLEAGARCGGPVRGGTLVRADGARLAVDVGAESFAARGTGVAALAGSLGLHVVEPSGASAWIRTADDVFPIPAAGVLGIPGDPWAADVRRAVGLRGALRASLDRWLPAGRTDASDLGALVRSRLGARVVDRLVAPVAAGVHSAPLDALDVDAVAPGLRAALDREGSLAGAVRSLRALAPAGSAVRGVEGGVHGLVTALVAAVEETPGVGPAGTVRTGAHVSAVFRTRTDGAWSVLVDGAGDPVLARRLVVAAPGVVDLVQDVGADGGPTGVGVTPPRPAGTDVRLVTLLLDAPALDAAPRGTGVLVAPGTDVGAKALTHATAKWPWLAERVRSTFGAGRHVVRLSYGRLGVPTPEPTLARAVADAATLLGTPLAPSAVEAHLSTRWDGTLPPPTPDYRRAVADVAARADAVPGLALTGGWVAGTGLAAVVGHASAAVAEL</sequence>
<dbReference type="InterPro" id="IPR036188">
    <property type="entry name" value="FAD/NAD-bd_sf"/>
</dbReference>
<dbReference type="Pfam" id="PF01593">
    <property type="entry name" value="Amino_oxidase"/>
    <property type="match status" value="1"/>
</dbReference>
<dbReference type="GO" id="GO:0016491">
    <property type="term" value="F:oxidoreductase activity"/>
    <property type="evidence" value="ECO:0007669"/>
    <property type="project" value="InterPro"/>
</dbReference>
<proteinExistence type="predicted"/>
<keyword evidence="3" id="KW-1185">Reference proteome</keyword>
<reference evidence="2 3" key="1">
    <citation type="submission" date="2017-11" db="EMBL/GenBank/DDBJ databases">
        <title>Genomic Encyclopedia of Archaeal and Bacterial Type Strains, Phase II (KMG-II): From Individual Species to Whole Genera.</title>
        <authorList>
            <person name="Goeker M."/>
        </authorList>
    </citation>
    <scope>NUCLEOTIDE SEQUENCE [LARGE SCALE GENOMIC DNA]</scope>
    <source>
        <strain evidence="2 3">DSM 25478</strain>
    </source>
</reference>
<dbReference type="PANTHER" id="PTHR42923:SF3">
    <property type="entry name" value="PROTOPORPHYRINOGEN OXIDASE"/>
    <property type="match status" value="1"/>
</dbReference>
<dbReference type="Proteomes" id="UP000231693">
    <property type="component" value="Unassembled WGS sequence"/>
</dbReference>
<dbReference type="Gene3D" id="3.90.660.20">
    <property type="entry name" value="Protoporphyrinogen oxidase, mitochondrial, domain 2"/>
    <property type="match status" value="1"/>
</dbReference>
<evidence type="ECO:0000313" key="3">
    <source>
        <dbReference type="Proteomes" id="UP000231693"/>
    </source>
</evidence>
<dbReference type="AlphaFoldDB" id="A0A2M9D0N6"/>
<dbReference type="Gene3D" id="1.10.3110.10">
    <property type="entry name" value="protoporphyrinogen ix oxidase, domain 3"/>
    <property type="match status" value="1"/>
</dbReference>
<evidence type="ECO:0000313" key="2">
    <source>
        <dbReference type="EMBL" id="PJJ77752.1"/>
    </source>
</evidence>
<gene>
    <name evidence="2" type="ORF">CLV28_0978</name>
</gene>
<dbReference type="RefSeq" id="WP_239073318.1">
    <property type="nucleotide sequence ID" value="NZ_BOOX01000012.1"/>
</dbReference>
<dbReference type="SUPFAM" id="SSF51905">
    <property type="entry name" value="FAD/NAD(P)-binding domain"/>
    <property type="match status" value="1"/>
</dbReference>
<dbReference type="InterPro" id="IPR050464">
    <property type="entry name" value="Zeta_carotene_desat/Oxidored"/>
</dbReference>
<organism evidence="2 3">
    <name type="scientific">Sediminihabitans luteus</name>
    <dbReference type="NCBI Taxonomy" id="1138585"/>
    <lineage>
        <taxon>Bacteria</taxon>
        <taxon>Bacillati</taxon>
        <taxon>Actinomycetota</taxon>
        <taxon>Actinomycetes</taxon>
        <taxon>Micrococcales</taxon>
        <taxon>Cellulomonadaceae</taxon>
        <taxon>Sediminihabitans</taxon>
    </lineage>
</organism>
<evidence type="ECO:0000259" key="1">
    <source>
        <dbReference type="Pfam" id="PF01593"/>
    </source>
</evidence>
<protein>
    <submittedName>
        <fullName evidence="2">Oxygen-dependent protoporphyrinogen oxidase</fullName>
    </submittedName>
</protein>
<name>A0A2M9D0N6_9CELL</name>
<dbReference type="EMBL" id="PGFE01000001">
    <property type="protein sequence ID" value="PJJ77752.1"/>
    <property type="molecule type" value="Genomic_DNA"/>
</dbReference>
<accession>A0A2M9D0N6</accession>